<gene>
    <name evidence="2" type="ORF">J3T88_09440</name>
</gene>
<sequence>MIKEGIYLDNERYLHRAIELAEAALNKGNEPFGSLLVDIKGSILFEDFNRISSGDATEHPEIAIAKWAATHLTPEERKTSIVFTSGEHCPMCATAHALVGLDKIVYVSSSNQLASWLEEMNVSPAPFKNLPIESVIKEANVEGPFEALSSKVKDLHCRYYQQ</sequence>
<dbReference type="InterPro" id="IPR002125">
    <property type="entry name" value="CMP_dCMP_dom"/>
</dbReference>
<dbReference type="SUPFAM" id="SSF53927">
    <property type="entry name" value="Cytidine deaminase-like"/>
    <property type="match status" value="1"/>
</dbReference>
<name>A0ABS3L1V2_9STAP</name>
<dbReference type="Proteomes" id="UP000664081">
    <property type="component" value="Unassembled WGS sequence"/>
</dbReference>
<evidence type="ECO:0000313" key="2">
    <source>
        <dbReference type="EMBL" id="MBO1227524.1"/>
    </source>
</evidence>
<dbReference type="InterPro" id="IPR016193">
    <property type="entry name" value="Cytidine_deaminase-like"/>
</dbReference>
<evidence type="ECO:0000313" key="3">
    <source>
        <dbReference type="Proteomes" id="UP000664081"/>
    </source>
</evidence>
<dbReference type="CDD" id="cd01285">
    <property type="entry name" value="nucleoside_deaminase"/>
    <property type="match status" value="1"/>
</dbReference>
<keyword evidence="3" id="KW-1185">Reference proteome</keyword>
<accession>A0ABS3L1V2</accession>
<feature type="domain" description="CMP/dCMP-type deaminase" evidence="1">
    <location>
        <begin position="8"/>
        <end position="117"/>
    </location>
</feature>
<dbReference type="Pfam" id="PF00383">
    <property type="entry name" value="dCMP_cyt_deam_1"/>
    <property type="match status" value="1"/>
</dbReference>
<dbReference type="EMBL" id="JAFNLT010000007">
    <property type="protein sequence ID" value="MBO1227524.1"/>
    <property type="molecule type" value="Genomic_DNA"/>
</dbReference>
<comment type="caution">
    <text evidence="2">The sequence shown here is derived from an EMBL/GenBank/DDBJ whole genome shotgun (WGS) entry which is preliminary data.</text>
</comment>
<reference evidence="2 3" key="1">
    <citation type="submission" date="2021-03" db="EMBL/GenBank/DDBJ databases">
        <title>Staphylococci and Mammaliicocci in bats.</title>
        <authorList>
            <person name="Fountain K."/>
        </authorList>
    </citation>
    <scope>NUCLEOTIDE SEQUENCE [LARGE SCALE GENOMIC DNA]</scope>
    <source>
        <strain evidence="2 3">18_1_E_SW</strain>
    </source>
</reference>
<proteinExistence type="predicted"/>
<dbReference type="Gene3D" id="3.40.140.10">
    <property type="entry name" value="Cytidine Deaminase, domain 2"/>
    <property type="match status" value="1"/>
</dbReference>
<evidence type="ECO:0000259" key="1">
    <source>
        <dbReference type="PROSITE" id="PS51747"/>
    </source>
</evidence>
<dbReference type="PROSITE" id="PS51747">
    <property type="entry name" value="CYT_DCMP_DEAMINASES_2"/>
    <property type="match status" value="1"/>
</dbReference>
<organism evidence="2 3">
    <name type="scientific">Staphylococcus nepalensis</name>
    <dbReference type="NCBI Taxonomy" id="214473"/>
    <lineage>
        <taxon>Bacteria</taxon>
        <taxon>Bacillati</taxon>
        <taxon>Bacillota</taxon>
        <taxon>Bacilli</taxon>
        <taxon>Bacillales</taxon>
        <taxon>Staphylococcaceae</taxon>
        <taxon>Staphylococcus</taxon>
    </lineage>
</organism>
<protein>
    <submittedName>
        <fullName evidence="2">Nucleoside deaminase</fullName>
    </submittedName>
</protein>